<comment type="caution">
    <text evidence="1">The sequence shown here is derived from an EMBL/GenBank/DDBJ whole genome shotgun (WGS) entry which is preliminary data.</text>
</comment>
<dbReference type="EMBL" id="JANEYG010000010">
    <property type="protein sequence ID" value="KAJ8921352.1"/>
    <property type="molecule type" value="Genomic_DNA"/>
</dbReference>
<sequence>MNPIGICLGHKKLALESSKSSNNPPCNIVELWTLATVFIENFWITIYGQIYGLSVDANPYKNRP</sequence>
<reference evidence="1 2" key="1">
    <citation type="journal article" date="2023" name="Insect Mol. Biol.">
        <title>Genome sequencing provides insights into the evolution of gene families encoding plant cell wall-degrading enzymes in longhorned beetles.</title>
        <authorList>
            <person name="Shin N.R."/>
            <person name="Okamura Y."/>
            <person name="Kirsch R."/>
            <person name="Pauchet Y."/>
        </authorList>
    </citation>
    <scope>NUCLEOTIDE SEQUENCE [LARGE SCALE GENOMIC DNA]</scope>
    <source>
        <strain evidence="1">EAD_L_NR</strain>
    </source>
</reference>
<gene>
    <name evidence="1" type="ORF">NQ315_002967</name>
</gene>
<proteinExistence type="predicted"/>
<dbReference type="Proteomes" id="UP001159042">
    <property type="component" value="Unassembled WGS sequence"/>
</dbReference>
<evidence type="ECO:0000313" key="1">
    <source>
        <dbReference type="EMBL" id="KAJ8921352.1"/>
    </source>
</evidence>
<protein>
    <submittedName>
        <fullName evidence="1">Uncharacterized protein</fullName>
    </submittedName>
</protein>
<dbReference type="AlphaFoldDB" id="A0AAV8W5B9"/>
<accession>A0AAV8W5B9</accession>
<evidence type="ECO:0000313" key="2">
    <source>
        <dbReference type="Proteomes" id="UP001159042"/>
    </source>
</evidence>
<name>A0AAV8W5B9_9CUCU</name>
<organism evidence="1 2">
    <name type="scientific">Exocentrus adspersus</name>
    <dbReference type="NCBI Taxonomy" id="1586481"/>
    <lineage>
        <taxon>Eukaryota</taxon>
        <taxon>Metazoa</taxon>
        <taxon>Ecdysozoa</taxon>
        <taxon>Arthropoda</taxon>
        <taxon>Hexapoda</taxon>
        <taxon>Insecta</taxon>
        <taxon>Pterygota</taxon>
        <taxon>Neoptera</taxon>
        <taxon>Endopterygota</taxon>
        <taxon>Coleoptera</taxon>
        <taxon>Polyphaga</taxon>
        <taxon>Cucujiformia</taxon>
        <taxon>Chrysomeloidea</taxon>
        <taxon>Cerambycidae</taxon>
        <taxon>Lamiinae</taxon>
        <taxon>Acanthocinini</taxon>
        <taxon>Exocentrus</taxon>
    </lineage>
</organism>
<keyword evidence="2" id="KW-1185">Reference proteome</keyword>